<evidence type="ECO:0000313" key="4">
    <source>
        <dbReference type="Proteomes" id="UP001549921"/>
    </source>
</evidence>
<feature type="compositionally biased region" description="Low complexity" evidence="1">
    <location>
        <begin position="619"/>
        <end position="633"/>
    </location>
</feature>
<reference evidence="3 4" key="1">
    <citation type="submission" date="2024-06" db="EMBL/GenBank/DDBJ databases">
        <title>A chromosome-level genome assembly of beet webworm, Loxostege sticticalis.</title>
        <authorList>
            <person name="Zhang Y."/>
        </authorList>
    </citation>
    <scope>NUCLEOTIDE SEQUENCE [LARGE SCALE GENOMIC DNA]</scope>
    <source>
        <strain evidence="3">AQ028</strain>
        <tissue evidence="3">Male pupae</tissue>
    </source>
</reference>
<evidence type="ECO:0000313" key="3">
    <source>
        <dbReference type="EMBL" id="KAL0852277.1"/>
    </source>
</evidence>
<dbReference type="SMART" id="SM00325">
    <property type="entry name" value="RhoGEF"/>
    <property type="match status" value="1"/>
</dbReference>
<evidence type="ECO:0000259" key="2">
    <source>
        <dbReference type="PROSITE" id="PS50010"/>
    </source>
</evidence>
<dbReference type="InterPro" id="IPR000219">
    <property type="entry name" value="DH_dom"/>
</dbReference>
<dbReference type="EMBL" id="JBEDNZ010000001">
    <property type="protein sequence ID" value="KAL0852277.1"/>
    <property type="molecule type" value="Genomic_DNA"/>
</dbReference>
<dbReference type="PANTHER" id="PTHR13217">
    <property type="entry name" value="PLECKSTRIN HOMOLOGY DOMAIN-CONTAINING FAMILY G MEMBER 7"/>
    <property type="match status" value="1"/>
</dbReference>
<dbReference type="AlphaFoldDB" id="A0ABD0TSQ1"/>
<sequence length="888" mass="99833">MKSILFIIHKSHNSCSLLGLIKLLYTSKDTIYPLLLRNNSTCYTWIKSAWIPWDNSFACVAMRTVLSIHFRYLTSLGLNKNNLECKLFNQGWKFVKKIVEANFELSNQLAEFTRSGVPSLKGFCIANVPDEAFAFLLWAERPENLEEYYDWKKLSPNEEARQAVIRELITTEADYIRHLISIVEVFIAAAHALQDSGKLLDVDTEKLFSNIPDVLNASLHFWEYTIYPMMADAIEKCAPFNTELMSPGFCRFRDLLQPYEKYVNEQKKALDYLRSLSANTDFMTYLTWCHGHKSCNRLQLSDIMVKPMQRLTKYSLILRRIIAHTETEPERTSLIAMETFAKNYVLDLNRSIRQREELEKLDAIANSIDIYEIDFKDEDMDRYFRLFAQLNLKAPMVNCVPTHSRTLIHEGDLRFRDSAKEIEVRAFLLTDMLLICKKLSKGASHPYKLIRPKYMIDKMMHFPKYQSRPNGRDIIGLLFVVVDDVGTAYQSFVLTETAKDTNPHATLKLWEQKLREARLSYELGVWFAKNPSRDISEVDMDSSSDYAANSGVSCPRPSSDDVNIEREARERMAAMLHRSMGASTEYDFSQASMNTDSFDASASGGRASGLHSLRHPMHRNSTGGSSRNSRLSSFHQSTSAASHDEPQAGPSKNPYKAGASVEHLIPPQNPDDAVTSITVNVVSESESETVVPSEQPPTLQQTPSPSKSAGKLASRSPSARAHTLRVQPQSGVMALVHSLPDLTIDPSPPRPSQSPSPQSASEKLYQSHQELLQRNRLSAVHHHQYLSPDHRGTSYPPPSPTRASLKRGLAFSYSFKNPPLSKMGHVNSQSQMQADARDAGPSTSQKGDKNAAASAGPSTSSDKGEKKSKFISSSSFFSSGGWHSKIEG</sequence>
<dbReference type="PANTHER" id="PTHR13217:SF11">
    <property type="entry name" value="PLECKSTRIN HOMOLOGY DOMAIN-CONTAINING FAMILY G MEMBER 5"/>
    <property type="match status" value="1"/>
</dbReference>
<dbReference type="PROSITE" id="PS50010">
    <property type="entry name" value="DH_2"/>
    <property type="match status" value="1"/>
</dbReference>
<dbReference type="SUPFAM" id="SSF50729">
    <property type="entry name" value="PH domain-like"/>
    <property type="match status" value="1"/>
</dbReference>
<dbReference type="CDD" id="cd00160">
    <property type="entry name" value="RhoGEF"/>
    <property type="match status" value="1"/>
</dbReference>
<dbReference type="Proteomes" id="UP001549921">
    <property type="component" value="Unassembled WGS sequence"/>
</dbReference>
<name>A0ABD0TSQ1_LOXSC</name>
<feature type="region of interest" description="Disordered" evidence="1">
    <location>
        <begin position="538"/>
        <end position="563"/>
    </location>
</feature>
<feature type="compositionally biased region" description="Low complexity" evidence="1">
    <location>
        <begin position="870"/>
        <end position="879"/>
    </location>
</feature>
<proteinExistence type="predicted"/>
<feature type="compositionally biased region" description="Low complexity" evidence="1">
    <location>
        <begin position="685"/>
        <end position="706"/>
    </location>
</feature>
<feature type="compositionally biased region" description="Polar residues" evidence="1">
    <location>
        <begin position="543"/>
        <end position="552"/>
    </location>
</feature>
<dbReference type="Gene3D" id="2.30.29.30">
    <property type="entry name" value="Pleckstrin-homology domain (PH domain)/Phosphotyrosine-binding domain (PTB)"/>
    <property type="match status" value="1"/>
</dbReference>
<accession>A0ABD0TSQ1</accession>
<evidence type="ECO:0000256" key="1">
    <source>
        <dbReference type="SAM" id="MobiDB-lite"/>
    </source>
</evidence>
<feature type="domain" description="DH" evidence="2">
    <location>
        <begin position="160"/>
        <end position="351"/>
    </location>
</feature>
<organism evidence="3 4">
    <name type="scientific">Loxostege sticticalis</name>
    <name type="common">Beet webworm moth</name>
    <dbReference type="NCBI Taxonomy" id="481309"/>
    <lineage>
        <taxon>Eukaryota</taxon>
        <taxon>Metazoa</taxon>
        <taxon>Ecdysozoa</taxon>
        <taxon>Arthropoda</taxon>
        <taxon>Hexapoda</taxon>
        <taxon>Insecta</taxon>
        <taxon>Pterygota</taxon>
        <taxon>Neoptera</taxon>
        <taxon>Endopterygota</taxon>
        <taxon>Lepidoptera</taxon>
        <taxon>Glossata</taxon>
        <taxon>Ditrysia</taxon>
        <taxon>Pyraloidea</taxon>
        <taxon>Crambidae</taxon>
        <taxon>Pyraustinae</taxon>
        <taxon>Loxostege</taxon>
    </lineage>
</organism>
<gene>
    <name evidence="3" type="ORF">ABMA28_000485</name>
</gene>
<comment type="caution">
    <text evidence="3">The sequence shown here is derived from an EMBL/GenBank/DDBJ whole genome shotgun (WGS) entry which is preliminary data.</text>
</comment>
<dbReference type="InterPro" id="IPR040181">
    <property type="entry name" value="PKHG5/7"/>
</dbReference>
<protein>
    <recommendedName>
        <fullName evidence="2">DH domain-containing protein</fullName>
    </recommendedName>
</protein>
<feature type="region of interest" description="Disordered" evidence="1">
    <location>
        <begin position="816"/>
        <end position="888"/>
    </location>
</feature>
<feature type="region of interest" description="Disordered" evidence="1">
    <location>
        <begin position="597"/>
        <end position="673"/>
    </location>
</feature>
<dbReference type="InterPro" id="IPR035899">
    <property type="entry name" value="DBL_dom_sf"/>
</dbReference>
<dbReference type="InterPro" id="IPR011993">
    <property type="entry name" value="PH-like_dom_sf"/>
</dbReference>
<dbReference type="Gene3D" id="1.20.900.10">
    <property type="entry name" value="Dbl homology (DH) domain"/>
    <property type="match status" value="1"/>
</dbReference>
<feature type="region of interest" description="Disordered" evidence="1">
    <location>
        <begin position="685"/>
        <end position="767"/>
    </location>
</feature>
<dbReference type="SUPFAM" id="SSF48065">
    <property type="entry name" value="DBL homology domain (DH-domain)"/>
    <property type="match status" value="1"/>
</dbReference>
<dbReference type="Pfam" id="PF00621">
    <property type="entry name" value="RhoGEF"/>
    <property type="match status" value="1"/>
</dbReference>